<dbReference type="Proteomes" id="UP000536179">
    <property type="component" value="Unassembled WGS sequence"/>
</dbReference>
<keyword evidence="2" id="KW-1003">Cell membrane</keyword>
<evidence type="ECO:0000256" key="5">
    <source>
        <dbReference type="ARBA" id="ARBA00022989"/>
    </source>
</evidence>
<accession>A0A7W5DUC6</accession>
<gene>
    <name evidence="9" type="ORF">FHS27_000488</name>
</gene>
<keyword evidence="6 7" id="KW-0472">Membrane</keyword>
<dbReference type="InterPro" id="IPR051800">
    <property type="entry name" value="PqiA-PqiB_transport"/>
</dbReference>
<keyword evidence="3" id="KW-0997">Cell inner membrane</keyword>
<evidence type="ECO:0000256" key="3">
    <source>
        <dbReference type="ARBA" id="ARBA00022519"/>
    </source>
</evidence>
<dbReference type="RefSeq" id="WP_246419020.1">
    <property type="nucleotide sequence ID" value="NZ_JACHXU010000002.1"/>
</dbReference>
<evidence type="ECO:0000256" key="2">
    <source>
        <dbReference type="ARBA" id="ARBA00022475"/>
    </source>
</evidence>
<comment type="subcellular location">
    <subcellularLocation>
        <location evidence="1">Cell inner membrane</location>
    </subcellularLocation>
</comment>
<evidence type="ECO:0000313" key="10">
    <source>
        <dbReference type="Proteomes" id="UP000536179"/>
    </source>
</evidence>
<comment type="caution">
    <text evidence="9">The sequence shown here is derived from an EMBL/GenBank/DDBJ whole genome shotgun (WGS) entry which is preliminary data.</text>
</comment>
<feature type="domain" description="Mce/MlaD" evidence="8">
    <location>
        <begin position="50"/>
        <end position="139"/>
    </location>
</feature>
<evidence type="ECO:0000256" key="4">
    <source>
        <dbReference type="ARBA" id="ARBA00022692"/>
    </source>
</evidence>
<evidence type="ECO:0000256" key="1">
    <source>
        <dbReference type="ARBA" id="ARBA00004533"/>
    </source>
</evidence>
<dbReference type="EMBL" id="JACHXU010000002">
    <property type="protein sequence ID" value="MBB3204721.1"/>
    <property type="molecule type" value="Genomic_DNA"/>
</dbReference>
<keyword evidence="4 7" id="KW-0812">Transmembrane</keyword>
<dbReference type="PANTHER" id="PTHR30462">
    <property type="entry name" value="INTERMEMBRANE TRANSPORT PROTEIN PQIB-RELATED"/>
    <property type="match status" value="1"/>
</dbReference>
<reference evidence="9 10" key="1">
    <citation type="submission" date="2020-08" db="EMBL/GenBank/DDBJ databases">
        <title>Genomic Encyclopedia of Type Strains, Phase III (KMG-III): the genomes of soil and plant-associated and newly described type strains.</title>
        <authorList>
            <person name="Whitman W."/>
        </authorList>
    </citation>
    <scope>NUCLEOTIDE SEQUENCE [LARGE SCALE GENOMIC DNA]</scope>
    <source>
        <strain evidence="9 10">CECT 8075</strain>
    </source>
</reference>
<proteinExistence type="predicted"/>
<dbReference type="AlphaFoldDB" id="A0A7W5DUC6"/>
<keyword evidence="5 7" id="KW-1133">Transmembrane helix</keyword>
<name>A0A7W5DUC6_9BACT</name>
<evidence type="ECO:0000313" key="9">
    <source>
        <dbReference type="EMBL" id="MBB3204721.1"/>
    </source>
</evidence>
<dbReference type="InterPro" id="IPR003399">
    <property type="entry name" value="Mce/MlaD"/>
</dbReference>
<feature type="transmembrane region" description="Helical" evidence="7">
    <location>
        <begin position="26"/>
        <end position="45"/>
    </location>
</feature>
<sequence>MSETEFPVSDVVTRGRGIRSMTWSPMWIVTLVSFLLATVLTWAALDEPGVWIKIRFDRGHGLKVGDVMMYRGIEVGRVGKLSLRNDLDGIDVHVILERDAAQIANEGSRFWIVRPQVNVQGISGLETAIGSKYLSVIPGDSDQRRHEFDGLETPPPVGADQGGLEIVLRGDDRWGVNPGSPLSWRGIEVGQVLACSLSPDARHVDTRVRVDARHISLLSKDSKFWVTSGIQMDLGMSGLKLSAESLSTIARGGIAFITPGPIDSDESIGPGEVFRLHRTMRDEWLEQAAAINQFAEVPPHAVRVQADWKESFFGITRSRSSSAWAMVVSTPAEGTALLMPGTLIDSRGDAIDSSFGLTVVDGETRTPISLTSLQRDEGGLIRSVGDWQPTDGQTINQDRMRNPGGPEDVYAVSWRTESGQTRGSSSETIITEMIGRDQIREDERRWRVLDTVLSPELWNGAPVVSASDEKIVGMLVIEDSGTSIMRIPANEAFLEIDSSQASE</sequence>
<dbReference type="GO" id="GO:0005886">
    <property type="term" value="C:plasma membrane"/>
    <property type="evidence" value="ECO:0007669"/>
    <property type="project" value="UniProtKB-SubCell"/>
</dbReference>
<dbReference type="PANTHER" id="PTHR30462:SF0">
    <property type="entry name" value="INTERMEMBRANE TRANSPORT PROTEIN YEBT"/>
    <property type="match status" value="1"/>
</dbReference>
<evidence type="ECO:0000256" key="6">
    <source>
        <dbReference type="ARBA" id="ARBA00023136"/>
    </source>
</evidence>
<protein>
    <submittedName>
        <fullName evidence="9">Phage terminase large subunit-like protein</fullName>
    </submittedName>
</protein>
<evidence type="ECO:0000259" key="8">
    <source>
        <dbReference type="Pfam" id="PF02470"/>
    </source>
</evidence>
<dbReference type="Pfam" id="PF02470">
    <property type="entry name" value="MlaD"/>
    <property type="match status" value="2"/>
</dbReference>
<evidence type="ECO:0000256" key="7">
    <source>
        <dbReference type="SAM" id="Phobius"/>
    </source>
</evidence>
<organism evidence="9 10">
    <name type="scientific">Aporhodopirellula rubra</name>
    <dbReference type="NCBI Taxonomy" id="980271"/>
    <lineage>
        <taxon>Bacteria</taxon>
        <taxon>Pseudomonadati</taxon>
        <taxon>Planctomycetota</taxon>
        <taxon>Planctomycetia</taxon>
        <taxon>Pirellulales</taxon>
        <taxon>Pirellulaceae</taxon>
        <taxon>Aporhodopirellula</taxon>
    </lineage>
</organism>
<feature type="domain" description="Mce/MlaD" evidence="8">
    <location>
        <begin position="163"/>
        <end position="227"/>
    </location>
</feature>
<keyword evidence="10" id="KW-1185">Reference proteome</keyword>